<evidence type="ECO:0000313" key="8">
    <source>
        <dbReference type="Proteomes" id="UP000177876"/>
    </source>
</evidence>
<keyword evidence="2" id="KW-0813">Transport</keyword>
<feature type="domain" description="ABC transporter" evidence="6">
    <location>
        <begin position="2"/>
        <end position="238"/>
    </location>
</feature>
<gene>
    <name evidence="7" type="primary">livF</name>
    <name evidence="7" type="ORF">A2Y75_04480</name>
</gene>
<comment type="similarity">
    <text evidence="1">Belongs to the ABC transporter superfamily.</text>
</comment>
<evidence type="ECO:0000259" key="6">
    <source>
        <dbReference type="PROSITE" id="PS50893"/>
    </source>
</evidence>
<organism evidence="7 8">
    <name type="scientific">Candidatus Solincola sediminis</name>
    <dbReference type="NCBI Taxonomy" id="1797199"/>
    <lineage>
        <taxon>Bacteria</taxon>
        <taxon>Bacillati</taxon>
        <taxon>Actinomycetota</taxon>
        <taxon>Candidatus Geothermincolia</taxon>
        <taxon>Candidatus Geothermincolales</taxon>
        <taxon>Candidatus Geothermincolaceae</taxon>
        <taxon>Candidatus Solincola</taxon>
    </lineage>
</organism>
<evidence type="ECO:0000256" key="4">
    <source>
        <dbReference type="ARBA" id="ARBA00022840"/>
    </source>
</evidence>
<dbReference type="Proteomes" id="UP000177876">
    <property type="component" value="Unassembled WGS sequence"/>
</dbReference>
<keyword evidence="4 7" id="KW-0067">ATP-binding</keyword>
<dbReference type="SUPFAM" id="SSF52540">
    <property type="entry name" value="P-loop containing nucleoside triphosphate hydrolases"/>
    <property type="match status" value="1"/>
</dbReference>
<protein>
    <submittedName>
        <fullName evidence="7">Branched-chain amino acid ABC transporter ATP-binding protein</fullName>
    </submittedName>
</protein>
<dbReference type="GO" id="GO:0015807">
    <property type="term" value="P:L-amino acid transport"/>
    <property type="evidence" value="ECO:0007669"/>
    <property type="project" value="TreeGrafter"/>
</dbReference>
<evidence type="ECO:0000256" key="1">
    <source>
        <dbReference type="ARBA" id="ARBA00005417"/>
    </source>
</evidence>
<dbReference type="EMBL" id="MELK01000050">
    <property type="protein sequence ID" value="OFW55979.1"/>
    <property type="molecule type" value="Genomic_DNA"/>
</dbReference>
<evidence type="ECO:0000313" key="7">
    <source>
        <dbReference type="EMBL" id="OFW55979.1"/>
    </source>
</evidence>
<dbReference type="InterPro" id="IPR052156">
    <property type="entry name" value="BCAA_Transport_ATP-bd_LivF"/>
</dbReference>
<comment type="caution">
    <text evidence="7">The sequence shown here is derived from an EMBL/GenBank/DDBJ whole genome shotgun (WGS) entry which is preliminary data.</text>
</comment>
<sequence>MLEVKNLSAFYGNIEALRAADLRARTGKITTIIGANGAGKTTLLRAISGLIPTRYGEIRYFGKDIANSEPHAIVKMGISHVPEGRQVFGSMSVEENLQLGAYTRSRRGDKAKEIQKDLDFAYSVFPVLSERRAQYAGTLSGGEQQMLAIGRGLMSSPRLLLLDEPSMGLAPLVIKDIFTCLRRLHEEGLTILLVEQDAQIALSVSDVGYVMRAGKVRLEGDARELLQSDEIQRIYLGEDRITEGEGHGI</sequence>
<keyword evidence="5" id="KW-0029">Amino-acid transport</keyword>
<dbReference type="InterPro" id="IPR027417">
    <property type="entry name" value="P-loop_NTPase"/>
</dbReference>
<dbReference type="CDD" id="cd03224">
    <property type="entry name" value="ABC_TM1139_LivF_branched"/>
    <property type="match status" value="1"/>
</dbReference>
<reference evidence="7 8" key="1">
    <citation type="journal article" date="2016" name="Nat. Commun.">
        <title>Thousands of microbial genomes shed light on interconnected biogeochemical processes in an aquifer system.</title>
        <authorList>
            <person name="Anantharaman K."/>
            <person name="Brown C.T."/>
            <person name="Hug L.A."/>
            <person name="Sharon I."/>
            <person name="Castelle C.J."/>
            <person name="Probst A.J."/>
            <person name="Thomas B.C."/>
            <person name="Singh A."/>
            <person name="Wilkins M.J."/>
            <person name="Karaoz U."/>
            <person name="Brodie E.L."/>
            <person name="Williams K.H."/>
            <person name="Hubbard S.S."/>
            <person name="Banfield J.F."/>
        </authorList>
    </citation>
    <scope>NUCLEOTIDE SEQUENCE [LARGE SCALE GENOMIC DNA]</scope>
</reference>
<dbReference type="GO" id="GO:0005524">
    <property type="term" value="F:ATP binding"/>
    <property type="evidence" value="ECO:0007669"/>
    <property type="project" value="UniProtKB-KW"/>
</dbReference>
<dbReference type="PROSITE" id="PS50893">
    <property type="entry name" value="ABC_TRANSPORTER_2"/>
    <property type="match status" value="1"/>
</dbReference>
<accession>A0A1F2WGJ5</accession>
<keyword evidence="3" id="KW-0547">Nucleotide-binding</keyword>
<dbReference type="AlphaFoldDB" id="A0A1F2WGJ5"/>
<dbReference type="PANTHER" id="PTHR43820">
    <property type="entry name" value="HIGH-AFFINITY BRANCHED-CHAIN AMINO ACID TRANSPORT ATP-BINDING PROTEIN LIVF"/>
    <property type="match status" value="1"/>
</dbReference>
<dbReference type="GO" id="GO:0015658">
    <property type="term" value="F:branched-chain amino acid transmembrane transporter activity"/>
    <property type="evidence" value="ECO:0007669"/>
    <property type="project" value="TreeGrafter"/>
</dbReference>
<evidence type="ECO:0000256" key="5">
    <source>
        <dbReference type="ARBA" id="ARBA00022970"/>
    </source>
</evidence>
<dbReference type="PANTHER" id="PTHR43820:SF3">
    <property type="entry name" value="BRANCHED-CHAIN AMINO ACID TRANSPORT SYSTEM,ATP-BINDING PROTEIN"/>
    <property type="match status" value="1"/>
</dbReference>
<dbReference type="STRING" id="1797197.A2Y75_04480"/>
<dbReference type="PROSITE" id="PS00211">
    <property type="entry name" value="ABC_TRANSPORTER_1"/>
    <property type="match status" value="1"/>
</dbReference>
<dbReference type="Gene3D" id="3.40.50.300">
    <property type="entry name" value="P-loop containing nucleotide triphosphate hydrolases"/>
    <property type="match status" value="1"/>
</dbReference>
<dbReference type="InterPro" id="IPR003439">
    <property type="entry name" value="ABC_transporter-like_ATP-bd"/>
</dbReference>
<dbReference type="InterPro" id="IPR003593">
    <property type="entry name" value="AAA+_ATPase"/>
</dbReference>
<dbReference type="GO" id="GO:0016887">
    <property type="term" value="F:ATP hydrolysis activity"/>
    <property type="evidence" value="ECO:0007669"/>
    <property type="project" value="InterPro"/>
</dbReference>
<name>A0A1F2WGJ5_9ACTN</name>
<evidence type="ECO:0000256" key="2">
    <source>
        <dbReference type="ARBA" id="ARBA00022448"/>
    </source>
</evidence>
<dbReference type="SMART" id="SM00382">
    <property type="entry name" value="AAA"/>
    <property type="match status" value="1"/>
</dbReference>
<dbReference type="InterPro" id="IPR017871">
    <property type="entry name" value="ABC_transporter-like_CS"/>
</dbReference>
<proteinExistence type="inferred from homology"/>
<evidence type="ECO:0000256" key="3">
    <source>
        <dbReference type="ARBA" id="ARBA00022741"/>
    </source>
</evidence>
<dbReference type="Pfam" id="PF00005">
    <property type="entry name" value="ABC_tran"/>
    <property type="match status" value="1"/>
</dbReference>